<dbReference type="PROSITE" id="PS50002">
    <property type="entry name" value="SH3"/>
    <property type="match status" value="1"/>
</dbReference>
<evidence type="ECO:0000256" key="8">
    <source>
        <dbReference type="SAM" id="Coils"/>
    </source>
</evidence>
<keyword evidence="5" id="KW-0206">Cytoskeleton</keyword>
<keyword evidence="2 6" id="KW-0728">SH3 domain</keyword>
<dbReference type="GO" id="GO:0005543">
    <property type="term" value="F:phospholipid binding"/>
    <property type="evidence" value="ECO:0007669"/>
    <property type="project" value="TreeGrafter"/>
</dbReference>
<dbReference type="PANTHER" id="PTHR23065">
    <property type="entry name" value="PROLINE-SERINE-THREONINE PHOSPHATASE INTERACTING PROTEIN 1"/>
    <property type="match status" value="1"/>
</dbReference>
<evidence type="ECO:0000313" key="12">
    <source>
        <dbReference type="EMBL" id="CDF92007.1"/>
    </source>
</evidence>
<gene>
    <name evidence="12" type="ORF">BN860_01002g</name>
</gene>
<feature type="compositionally biased region" description="Polar residues" evidence="9">
    <location>
        <begin position="314"/>
        <end position="326"/>
    </location>
</feature>
<evidence type="ECO:0000256" key="6">
    <source>
        <dbReference type="PROSITE-ProRule" id="PRU00192"/>
    </source>
</evidence>
<feature type="domain" description="SH3" evidence="10">
    <location>
        <begin position="583"/>
        <end position="650"/>
    </location>
</feature>
<dbReference type="AlphaFoldDB" id="A0A8J2XBE1"/>
<dbReference type="Pfam" id="PF00611">
    <property type="entry name" value="FCH"/>
    <property type="match status" value="1"/>
</dbReference>
<feature type="compositionally biased region" description="Basic residues" evidence="9">
    <location>
        <begin position="275"/>
        <end position="288"/>
    </location>
</feature>
<evidence type="ECO:0000256" key="2">
    <source>
        <dbReference type="ARBA" id="ARBA00022443"/>
    </source>
</evidence>
<dbReference type="OrthoDB" id="27823at2759"/>
<dbReference type="InterPro" id="IPR027267">
    <property type="entry name" value="AH/BAR_dom_sf"/>
</dbReference>
<feature type="compositionally biased region" description="Polar residues" evidence="9">
    <location>
        <begin position="334"/>
        <end position="344"/>
    </location>
</feature>
<dbReference type="CDD" id="cd00174">
    <property type="entry name" value="SH3"/>
    <property type="match status" value="1"/>
</dbReference>
<dbReference type="SMART" id="SM00326">
    <property type="entry name" value="SH3"/>
    <property type="match status" value="1"/>
</dbReference>
<dbReference type="Proteomes" id="UP000019375">
    <property type="component" value="Unassembled WGS sequence"/>
</dbReference>
<evidence type="ECO:0000256" key="9">
    <source>
        <dbReference type="SAM" id="MobiDB-lite"/>
    </source>
</evidence>
<feature type="region of interest" description="Disordered" evidence="9">
    <location>
        <begin position="273"/>
        <end position="431"/>
    </location>
</feature>
<evidence type="ECO:0000259" key="10">
    <source>
        <dbReference type="PROSITE" id="PS50002"/>
    </source>
</evidence>
<feature type="compositionally biased region" description="Basic and acidic residues" evidence="9">
    <location>
        <begin position="356"/>
        <end position="378"/>
    </location>
</feature>
<dbReference type="SUPFAM" id="SSF103657">
    <property type="entry name" value="BAR/IMD domain-like"/>
    <property type="match status" value="1"/>
</dbReference>
<comment type="subcellular location">
    <subcellularLocation>
        <location evidence="1">Cytoplasm</location>
        <location evidence="1">Cytoskeleton</location>
    </subcellularLocation>
</comment>
<dbReference type="InterPro" id="IPR001452">
    <property type="entry name" value="SH3_domain"/>
</dbReference>
<keyword evidence="4" id="KW-0597">Phosphoprotein</keyword>
<evidence type="ECO:0000256" key="3">
    <source>
        <dbReference type="ARBA" id="ARBA00022490"/>
    </source>
</evidence>
<organism evidence="12 13">
    <name type="scientific">Zygosaccharomyces bailii (strain CLIB 213 / ATCC 58445 / CBS 680 / BCRC 21525 / NBRC 1098 / NCYC 1416 / NRRL Y-2227)</name>
    <dbReference type="NCBI Taxonomy" id="1333698"/>
    <lineage>
        <taxon>Eukaryota</taxon>
        <taxon>Fungi</taxon>
        <taxon>Dikarya</taxon>
        <taxon>Ascomycota</taxon>
        <taxon>Saccharomycotina</taxon>
        <taxon>Saccharomycetes</taxon>
        <taxon>Saccharomycetales</taxon>
        <taxon>Saccharomycetaceae</taxon>
        <taxon>Zygosaccharomyces</taxon>
    </lineage>
</organism>
<dbReference type="InterPro" id="IPR031160">
    <property type="entry name" value="F_BAR_dom"/>
</dbReference>
<keyword evidence="7 8" id="KW-0175">Coiled coil</keyword>
<feature type="domain" description="F-BAR" evidence="11">
    <location>
        <begin position="1"/>
        <end position="261"/>
    </location>
</feature>
<feature type="compositionally biased region" description="Basic and acidic residues" evidence="9">
    <location>
        <begin position="289"/>
        <end position="312"/>
    </location>
</feature>
<dbReference type="PROSITE" id="PS51741">
    <property type="entry name" value="F_BAR"/>
    <property type="match status" value="1"/>
</dbReference>
<keyword evidence="13" id="KW-1185">Reference proteome</keyword>
<protein>
    <submittedName>
        <fullName evidence="12">ZYBA0S17-01002g1_1</fullName>
    </submittedName>
</protein>
<dbReference type="PANTHER" id="PTHR23065:SF7">
    <property type="entry name" value="NOSTRIN, ISOFORM H"/>
    <property type="match status" value="1"/>
</dbReference>
<sequence length="650" mass="74648">MSYNYELCFWDPNDEGVNVLLEHILAGIKSCHTMVNFFKQRGELEKDYARRLGAINSKLHKDMEHNPEYGHLSRSFELMLSNEKARAQAHSKQSEIIYRQIYSDIKSFADKLQARYTTLSGKIERLRMDKYNKKVGCENLEKRLQEAQTKARDLHLNQDNVIGAKRNEQNQKELIKWETTAQEMALKLDVLKQEHKASQKYWFREWANVARDLQEIDNTRISFLKSKLQQYAECTIETSVLEQTRMDSLTNQLVIYTPADDIAEFSSAYGTGRLREKRKSHGAGHSTRHREASDLPRKDSFGASRSDSRDSYDESTASKSRKSSYMDNLRRLSSHLQTIGTLNDSKAKRYSTPPAIERESSEEPHEQLYRSTVREAHVIHPQSPPPDIDDNTYRPHHLQPRPSPNHRKDLSSSSSTSSSNPTDFTAHVKNRHSMDSMATSVSSFANSIDDSQRFAKSWNSSNRKRKSVSYVQQQSPPPSAEYHHGDSDDFDTPHRRDHQAQHTKLRDVSTETTIVNPDMNFEASHNRRRSMVLKNSPNPIEDALYEMEKISSNGFAASDVRVGRIRDSGITVTLPLVTSNGEKVMRYAKAIYPLAEDNVSELAQFQKGDYLLLTGEVNEEWYKGEVYSNDYVNRENSSGLIPHNFIKLLT</sequence>
<proteinExistence type="predicted"/>
<dbReference type="Gene3D" id="1.20.1270.60">
    <property type="entry name" value="Arfaptin homology (AH) domain/BAR domain"/>
    <property type="match status" value="1"/>
</dbReference>
<feature type="compositionally biased region" description="Basic and acidic residues" evidence="9">
    <location>
        <begin position="481"/>
        <end position="507"/>
    </location>
</feature>
<dbReference type="EMBL" id="HG316470">
    <property type="protein sequence ID" value="CDF92007.1"/>
    <property type="molecule type" value="Genomic_DNA"/>
</dbReference>
<feature type="coiled-coil region" evidence="8">
    <location>
        <begin position="109"/>
        <end position="157"/>
    </location>
</feature>
<dbReference type="InterPro" id="IPR036028">
    <property type="entry name" value="SH3-like_dom_sf"/>
</dbReference>
<dbReference type="SMART" id="SM00055">
    <property type="entry name" value="FCH"/>
    <property type="match status" value="1"/>
</dbReference>
<name>A0A8J2XBE1_ZYGB2</name>
<evidence type="ECO:0000256" key="1">
    <source>
        <dbReference type="ARBA" id="ARBA00004245"/>
    </source>
</evidence>
<dbReference type="GO" id="GO:0120104">
    <property type="term" value="C:mitotic actomyosin contractile ring, proximal layer"/>
    <property type="evidence" value="ECO:0007669"/>
    <property type="project" value="TreeGrafter"/>
</dbReference>
<reference evidence="13" key="1">
    <citation type="journal article" date="2013" name="Genome Announc.">
        <title>Genome sequence of the food spoilage yeast Zygosaccharomyces bailii CLIB 213(T).</title>
        <authorList>
            <person name="Galeote V."/>
            <person name="Bigey F."/>
            <person name="Devillers H."/>
            <person name="Neuveglise C."/>
            <person name="Dequin S."/>
        </authorList>
    </citation>
    <scope>NUCLEOTIDE SEQUENCE [LARGE SCALE GENOMIC DNA]</scope>
    <source>
        <strain evidence="13">CLIB 213 / ATCC 58445 / CBS 680 / CCRC 21525 / NBRC 1098 / NCYC 1416 / NRRL Y-2227</strain>
    </source>
</reference>
<dbReference type="Gene3D" id="2.30.30.40">
    <property type="entry name" value="SH3 Domains"/>
    <property type="match status" value="1"/>
</dbReference>
<evidence type="ECO:0000313" key="13">
    <source>
        <dbReference type="Proteomes" id="UP000019375"/>
    </source>
</evidence>
<evidence type="ECO:0000256" key="7">
    <source>
        <dbReference type="PROSITE-ProRule" id="PRU01077"/>
    </source>
</evidence>
<keyword evidence="3" id="KW-0963">Cytoplasm</keyword>
<dbReference type="GO" id="GO:0030036">
    <property type="term" value="P:actin cytoskeleton organization"/>
    <property type="evidence" value="ECO:0007669"/>
    <property type="project" value="UniProtKB-ARBA"/>
</dbReference>
<dbReference type="GO" id="GO:0009898">
    <property type="term" value="C:cytoplasmic side of plasma membrane"/>
    <property type="evidence" value="ECO:0007669"/>
    <property type="project" value="TreeGrafter"/>
</dbReference>
<feature type="region of interest" description="Disordered" evidence="9">
    <location>
        <begin position="456"/>
        <end position="507"/>
    </location>
</feature>
<evidence type="ECO:0000256" key="4">
    <source>
        <dbReference type="ARBA" id="ARBA00022553"/>
    </source>
</evidence>
<dbReference type="InterPro" id="IPR001060">
    <property type="entry name" value="FCH_dom"/>
</dbReference>
<evidence type="ECO:0000259" key="11">
    <source>
        <dbReference type="PROSITE" id="PS51741"/>
    </source>
</evidence>
<evidence type="ECO:0000256" key="5">
    <source>
        <dbReference type="ARBA" id="ARBA00023212"/>
    </source>
</evidence>
<accession>A0A8J2XBE1</accession>
<dbReference type="SUPFAM" id="SSF50044">
    <property type="entry name" value="SH3-domain"/>
    <property type="match status" value="1"/>
</dbReference>